<keyword evidence="1" id="KW-0812">Transmembrane</keyword>
<reference evidence="2 3" key="1">
    <citation type="submission" date="2019-07" db="EMBL/GenBank/DDBJ databases">
        <title>The pathways for chlorine oxyanion respiration interact through the shared metabolite chlorate.</title>
        <authorList>
            <person name="Barnum T.P."/>
            <person name="Cheng Y."/>
            <person name="Hill K.A."/>
            <person name="Lucas L.N."/>
            <person name="Carlson H.K."/>
            <person name="Coates J.D."/>
        </authorList>
    </citation>
    <scope>NUCLEOTIDE SEQUENCE [LARGE SCALE GENOMIC DNA]</scope>
    <source>
        <strain evidence="2">BK-3</strain>
    </source>
</reference>
<dbReference type="EMBL" id="VMRY01000003">
    <property type="protein sequence ID" value="TVT59785.1"/>
    <property type="molecule type" value="Genomic_DNA"/>
</dbReference>
<evidence type="ECO:0000256" key="1">
    <source>
        <dbReference type="SAM" id="Phobius"/>
    </source>
</evidence>
<proteinExistence type="predicted"/>
<evidence type="ECO:0000313" key="3">
    <source>
        <dbReference type="Proteomes" id="UP000317355"/>
    </source>
</evidence>
<keyword evidence="1" id="KW-0472">Membrane</keyword>
<dbReference type="AlphaFoldDB" id="A0A558DFH2"/>
<name>A0A558DFH2_9GAMM</name>
<keyword evidence="1" id="KW-1133">Transmembrane helix</keyword>
<gene>
    <name evidence="2" type="ORF">FHK82_02050</name>
</gene>
<comment type="caution">
    <text evidence="2">The sequence shown here is derived from an EMBL/GenBank/DDBJ whole genome shotgun (WGS) entry which is preliminary data.</text>
</comment>
<dbReference type="Pfam" id="PF13163">
    <property type="entry name" value="DUF3999"/>
    <property type="match status" value="1"/>
</dbReference>
<dbReference type="Proteomes" id="UP000317355">
    <property type="component" value="Unassembled WGS sequence"/>
</dbReference>
<feature type="transmembrane region" description="Helical" evidence="1">
    <location>
        <begin position="432"/>
        <end position="453"/>
    </location>
</feature>
<dbReference type="InterPro" id="IPR025060">
    <property type="entry name" value="DUF3999"/>
</dbReference>
<organism evidence="2 3">
    <name type="scientific">Sedimenticola thiotaurini</name>
    <dbReference type="NCBI Taxonomy" id="1543721"/>
    <lineage>
        <taxon>Bacteria</taxon>
        <taxon>Pseudomonadati</taxon>
        <taxon>Pseudomonadota</taxon>
        <taxon>Gammaproteobacteria</taxon>
        <taxon>Chromatiales</taxon>
        <taxon>Sedimenticolaceae</taxon>
        <taxon>Sedimenticola</taxon>
    </lineage>
</organism>
<evidence type="ECO:0000313" key="2">
    <source>
        <dbReference type="EMBL" id="TVT59785.1"/>
    </source>
</evidence>
<protein>
    <submittedName>
        <fullName evidence="2">DUF3999 domain-containing protein</fullName>
    </submittedName>
</protein>
<accession>A0A558DFH2</accession>
<sequence>MTMWRVFLIVALVWSGGLWAESDRVLEQNDFAWGISLEPTTSSPFYQLPLPPAVYQGVTRADLGDLRLFNSKGHLLPHELLLPPLNKNDGESLQPVKLFPLYGSRTADLQLLSMRISRSTEQGQLTLEQRQLYREQDEVLRGYLLQLWEGEKRPKIQSLKLQWPAQSKGFIHQLRLEQSDDLSRWRPLDIPAVMADLGFAGERLVRREIDLPIKAARYIRLTRTDGELPVELVSVDAMISGRSVAQPQSVLNITTVKRGEQPGEYLFEMPGRLPVTGMDLIPGERNTIVRATLYSRPTEKAAWISRSSGRVFRLMVNETPFEQTKLVLNRTSDRYWKLIVDETGGGLGEALPTIQINWLPHQLQFAARGEGPFLLAYGSVRAKPSQGTSLLNGFTALEQEQLVSESIVVGEPLELGGSTALSVERSYDWKEWSLWGVLILATLLLGWMAWSILRQMNRAGR</sequence>